<dbReference type="Proteomes" id="UP001459714">
    <property type="component" value="Unassembled WGS sequence"/>
</dbReference>
<gene>
    <name evidence="1" type="ORF">NST17_19960</name>
</gene>
<name>A0ABU9K552_9BACI</name>
<evidence type="ECO:0000313" key="1">
    <source>
        <dbReference type="EMBL" id="MEL3959431.1"/>
    </source>
</evidence>
<evidence type="ECO:0000313" key="2">
    <source>
        <dbReference type="Proteomes" id="UP001459714"/>
    </source>
</evidence>
<comment type="caution">
    <text evidence="1">The sequence shown here is derived from an EMBL/GenBank/DDBJ whole genome shotgun (WGS) entry which is preliminary data.</text>
</comment>
<protein>
    <submittedName>
        <fullName evidence="1">Uncharacterized protein</fullName>
    </submittedName>
</protein>
<proteinExistence type="predicted"/>
<reference evidence="1 2" key="1">
    <citation type="submission" date="2024-03" db="EMBL/GenBank/DDBJ databases">
        <title>Bacilli Hybrid Assemblies.</title>
        <authorList>
            <person name="Kovac J."/>
        </authorList>
    </citation>
    <scope>NUCLEOTIDE SEQUENCE [LARGE SCALE GENOMIC DNA]</scope>
    <source>
        <strain evidence="1 2">FSL M8-0022</strain>
    </source>
</reference>
<dbReference type="RefSeq" id="WP_342021068.1">
    <property type="nucleotide sequence ID" value="NZ_JBBYAK010000002.1"/>
</dbReference>
<accession>A0ABU9K552</accession>
<sequence>MVNLEIHLEGYIKTESDDSELFLSPNPDINYGERIANIIQRKLSRCSYERSKNQKYLEDGFTEGTDVSIYIPNVALRMYFSDKKEPLETIQKNVILQTFGGLDVYQKWYGYSEYTIEGFDLINLTIGNHDLESILRTYLNKYVYIIIEFEA</sequence>
<keyword evidence="2" id="KW-1185">Reference proteome</keyword>
<organism evidence="1 2">
    <name type="scientific">Caldifermentibacillus hisashii</name>
    <dbReference type="NCBI Taxonomy" id="996558"/>
    <lineage>
        <taxon>Bacteria</taxon>
        <taxon>Bacillati</taxon>
        <taxon>Bacillota</taxon>
        <taxon>Bacilli</taxon>
        <taxon>Bacillales</taxon>
        <taxon>Bacillaceae</taxon>
        <taxon>Caldifermentibacillus</taxon>
    </lineage>
</organism>
<dbReference type="EMBL" id="JBBYAK010000002">
    <property type="protein sequence ID" value="MEL3959431.1"/>
    <property type="molecule type" value="Genomic_DNA"/>
</dbReference>